<comment type="caution">
    <text evidence="2">The sequence shown here is derived from an EMBL/GenBank/DDBJ whole genome shotgun (WGS) entry which is preliminary data.</text>
</comment>
<dbReference type="EMBL" id="SJPU01000001">
    <property type="protein sequence ID" value="TWU18880.1"/>
    <property type="molecule type" value="Genomic_DNA"/>
</dbReference>
<proteinExistence type="predicted"/>
<evidence type="ECO:0000313" key="3">
    <source>
        <dbReference type="Proteomes" id="UP000319908"/>
    </source>
</evidence>
<protein>
    <recommendedName>
        <fullName evidence="1">TOTE conflict system primase domain-containing protein</fullName>
    </recommendedName>
</protein>
<accession>A0A5C6C2V7</accession>
<organism evidence="2 3">
    <name type="scientific">Allorhodopirellula heiligendammensis</name>
    <dbReference type="NCBI Taxonomy" id="2714739"/>
    <lineage>
        <taxon>Bacteria</taxon>
        <taxon>Pseudomonadati</taxon>
        <taxon>Planctomycetota</taxon>
        <taxon>Planctomycetia</taxon>
        <taxon>Pirellulales</taxon>
        <taxon>Pirellulaceae</taxon>
        <taxon>Allorhodopirellula</taxon>
    </lineage>
</organism>
<feature type="domain" description="TOTE conflict system primase" evidence="1">
    <location>
        <begin position="44"/>
        <end position="217"/>
    </location>
</feature>
<dbReference type="InterPro" id="IPR054347">
    <property type="entry name" value="TOTE_primase"/>
</dbReference>
<dbReference type="AlphaFoldDB" id="A0A5C6C2V7"/>
<sequence length="917" mass="101693">MTKQLSEVGLGTENAWQVNRQALAEWCWERMAVKRDRYGRYSSNGSARWSANSLSPESLHGHFNGTEIIGLGITSLDDECSFVVWDLDNHVSDESTSLNLNYAIMLRDKLRAIGLQSLIEDSDGKGGIHLWLVFSQRIPASTAHQLAKSIASDFREHGLEKIECFPKSPTVKNTQKRCGNYIRIPGKHHKRDHWSRFWGDDDWLTLSDSVQLLREHKGNDPALIPAATSVMKPKSTGKNLIKPGTPVEGDENIDLARQHAAKTAGAVAGESGHDRTFRLACDLIKGFSLTEAQALEIISEWNSKCAPPWTEDELKHKVDDAAKSDGRIGYLLRTSIAASLNEMEVNDQVVAVLAKRQDIFEHHGRLTVVGKKSTDGEETHRVLKPLVLASLREIISDSCSIFDPHAQGSSHRGSKGQRIPRWCSEAILARGHWEGIRPIRGVVRCPVLRENGTIVQTAGYDDESGLYLDIDDSFPEVPENPSPELIKQSVASLLDIVSDFPFANSESRSAWLASLLTPLAREAYRGCTGPMFLFDGNVPGTGKGLLAEINWMIVTGSRAVQNSIPSGNDEVRKLITSFVVEARQLVLFDDIVDSIGCGALNAVLTGTTWNDRRLGHNEVIEGPLRFTLYGTGNNINLAGDMPRRVCQIRLQSAEEHPEDRSEFQYPAVLEHVRLHRPQLLVAALTILRGYIVAGRPNQGLESWGSFEGWSALVRGSIVWCGLADPGLTRAEVRESSDSDTESLLHFIRALQGVDPKGKGLKAFDILEVANDRGACSPIYSKGLRGAIEEFCGMCIGRVSSSILGTRLRRFKCRVVKQMSLNTKKVNGDNRWWVEVASAPTLTVDHAVSETDLDQATLEVDVEAEEAWFERAYCDYLISLARDDQFLEAAMFEVDAEKDDEWIERAYERHLDQVGLAS</sequence>
<evidence type="ECO:0000313" key="2">
    <source>
        <dbReference type="EMBL" id="TWU18880.1"/>
    </source>
</evidence>
<dbReference type="Proteomes" id="UP000319908">
    <property type="component" value="Unassembled WGS sequence"/>
</dbReference>
<gene>
    <name evidence="2" type="ORF">Poly21_10490</name>
</gene>
<name>A0A5C6C2V7_9BACT</name>
<dbReference type="OrthoDB" id="123525at2"/>
<dbReference type="Pfam" id="PF22548">
    <property type="entry name" value="AEP-TOTE"/>
    <property type="match status" value="1"/>
</dbReference>
<keyword evidence="3" id="KW-1185">Reference proteome</keyword>
<dbReference type="RefSeq" id="WP_146405838.1">
    <property type="nucleotide sequence ID" value="NZ_SJPU01000001.1"/>
</dbReference>
<evidence type="ECO:0000259" key="1">
    <source>
        <dbReference type="Pfam" id="PF22548"/>
    </source>
</evidence>
<reference evidence="2 3" key="1">
    <citation type="journal article" date="2020" name="Antonie Van Leeuwenhoek">
        <title>Rhodopirellula heiligendammensis sp. nov., Rhodopirellula pilleata sp. nov., and Rhodopirellula solitaria sp. nov. isolated from natural or artificial marine surfaces in Northern Germany and California, USA, and emended description of the genus Rhodopirellula.</title>
        <authorList>
            <person name="Kallscheuer N."/>
            <person name="Wiegand S."/>
            <person name="Jogler M."/>
            <person name="Boedeker C."/>
            <person name="Peeters S.H."/>
            <person name="Rast P."/>
            <person name="Heuer A."/>
            <person name="Jetten M.S.M."/>
            <person name="Rohde M."/>
            <person name="Jogler C."/>
        </authorList>
    </citation>
    <scope>NUCLEOTIDE SEQUENCE [LARGE SCALE GENOMIC DNA]</scope>
    <source>
        <strain evidence="2 3">Poly21</strain>
    </source>
</reference>